<evidence type="ECO:0000256" key="1">
    <source>
        <dbReference type="SAM" id="Phobius"/>
    </source>
</evidence>
<dbReference type="Proteomes" id="UP000031666">
    <property type="component" value="Unassembled WGS sequence"/>
</dbReference>
<dbReference type="Pfam" id="PF00353">
    <property type="entry name" value="HemolysinCabind"/>
    <property type="match status" value="2"/>
</dbReference>
<dbReference type="EMBL" id="BBSC01000006">
    <property type="protein sequence ID" value="GAM76388.1"/>
    <property type="molecule type" value="Genomic_DNA"/>
</dbReference>
<dbReference type="GO" id="GO:0005509">
    <property type="term" value="F:calcium ion binding"/>
    <property type="evidence" value="ECO:0007669"/>
    <property type="project" value="InterPro"/>
</dbReference>
<proteinExistence type="predicted"/>
<gene>
    <name evidence="2" type="ORF">JCM19241_3925</name>
</gene>
<evidence type="ECO:0000313" key="2">
    <source>
        <dbReference type="EMBL" id="GAM76388.1"/>
    </source>
</evidence>
<dbReference type="EC" id="3.1.3.1" evidence="2"/>
<feature type="transmembrane region" description="Helical" evidence="1">
    <location>
        <begin position="115"/>
        <end position="138"/>
    </location>
</feature>
<dbReference type="STRING" id="1481914.JCM19241_3925"/>
<reference evidence="2 3" key="2">
    <citation type="submission" date="2015-01" db="EMBL/GenBank/DDBJ databases">
        <authorList>
            <consortium name="NBRP consortium"/>
            <person name="Sawabe T."/>
            <person name="Meirelles P."/>
            <person name="Feng G."/>
            <person name="Sayaka M."/>
            <person name="Hattori M."/>
            <person name="Ohkuma M."/>
        </authorList>
    </citation>
    <scope>NUCLEOTIDE SEQUENCE [LARGE SCALE GENOMIC DNA]</scope>
    <source>
        <strain evidence="3">JCM 19241</strain>
    </source>
</reference>
<keyword evidence="2" id="KW-0378">Hydrolase</keyword>
<dbReference type="AlphaFoldDB" id="A0A0B8QMX8"/>
<dbReference type="GO" id="GO:0004035">
    <property type="term" value="F:alkaline phosphatase activity"/>
    <property type="evidence" value="ECO:0007669"/>
    <property type="project" value="UniProtKB-EC"/>
</dbReference>
<accession>A0A0B8QMX8</accession>
<keyword evidence="1" id="KW-0472">Membrane</keyword>
<feature type="transmembrane region" description="Helical" evidence="1">
    <location>
        <begin position="150"/>
        <end position="170"/>
    </location>
</feature>
<evidence type="ECO:0000313" key="3">
    <source>
        <dbReference type="Proteomes" id="UP000031666"/>
    </source>
</evidence>
<reference evidence="2 3" key="1">
    <citation type="submission" date="2015-01" db="EMBL/GenBank/DDBJ databases">
        <title>Vibrio sp. C94 JCM 19241 whole genome shotgun sequence.</title>
        <authorList>
            <person name="Sawabe T."/>
            <person name="Meirelles P."/>
            <person name="Feng G."/>
            <person name="Sayaka M."/>
            <person name="Hattori M."/>
            <person name="Ohkuma M."/>
        </authorList>
    </citation>
    <scope>NUCLEOTIDE SEQUENCE [LARGE SCALE GENOMIC DNA]</scope>
    <source>
        <strain evidence="3">JCM 19241</strain>
    </source>
</reference>
<organism evidence="2 3">
    <name type="scientific">Vibrio ishigakensis</name>
    <dbReference type="NCBI Taxonomy" id="1481914"/>
    <lineage>
        <taxon>Bacteria</taxon>
        <taxon>Pseudomonadati</taxon>
        <taxon>Pseudomonadota</taxon>
        <taxon>Gammaproteobacteria</taxon>
        <taxon>Vibrionales</taxon>
        <taxon>Vibrionaceae</taxon>
        <taxon>Vibrio</taxon>
    </lineage>
</organism>
<dbReference type="InterPro" id="IPR001343">
    <property type="entry name" value="Hemolysn_Ca-bd"/>
</dbReference>
<sequence length="172" mass="17823">MRTMKSTDADRSTAAADTISLGAGSDRVIAGLDTFTEELTETVNGIELITTIENDEVTSDSGNTHVISDNGVLTYNANGILVNAISTETDRGGDDEVTLGEGDNVVIAGFGADTVITAVVAISSWVITVSLTSMIKAYSLRLSPPLLTKVAMTPSMLGTAIIALSQALALTR</sequence>
<protein>
    <submittedName>
        <fullName evidence="2">Alkaline phosphatase</fullName>
        <ecNumber evidence="2">3.1.3.1</ecNumber>
    </submittedName>
</protein>
<name>A0A0B8QMX8_9VIBR</name>
<keyword evidence="1" id="KW-0812">Transmembrane</keyword>
<keyword evidence="1" id="KW-1133">Transmembrane helix</keyword>
<comment type="caution">
    <text evidence="2">The sequence shown here is derived from an EMBL/GenBank/DDBJ whole genome shotgun (WGS) entry which is preliminary data.</text>
</comment>